<sequence>MRISGLYVLRFEFPPRTKTFETRADAVAWGRIVESEIERGVFVNQEEAERPRWLPLVR</sequence>
<evidence type="ECO:0000313" key="1">
    <source>
        <dbReference type="EMBL" id="ANH73344.1"/>
    </source>
</evidence>
<name>A0AAC9FR52_9RALS</name>
<evidence type="ECO:0000313" key="2">
    <source>
        <dbReference type="Proteomes" id="UP000077927"/>
    </source>
</evidence>
<dbReference type="EMBL" id="CP012605">
    <property type="protein sequence ID" value="ANH73344.1"/>
    <property type="molecule type" value="Genomic_DNA"/>
</dbReference>
<gene>
    <name evidence="1" type="ORF">ACS15_1449</name>
</gene>
<dbReference type="RefSeq" id="WP_021194720.1">
    <property type="nucleotide sequence ID" value="NZ_CP012605.1"/>
</dbReference>
<reference evidence="1 2" key="1">
    <citation type="submission" date="2015-09" db="EMBL/GenBank/DDBJ databases">
        <authorList>
            <person name="Xu Y."/>
            <person name="Nagy A."/>
            <person name="Liu N.T."/>
            <person name="Nou X."/>
        </authorList>
    </citation>
    <scope>NUCLEOTIDE SEQUENCE [LARGE SCALE GENOMIC DNA]</scope>
    <source>
        <strain evidence="1 2">FC1138</strain>
    </source>
</reference>
<organism evidence="1 2">
    <name type="scientific">Ralstonia insidiosa</name>
    <dbReference type="NCBI Taxonomy" id="190721"/>
    <lineage>
        <taxon>Bacteria</taxon>
        <taxon>Pseudomonadati</taxon>
        <taxon>Pseudomonadota</taxon>
        <taxon>Betaproteobacteria</taxon>
        <taxon>Burkholderiales</taxon>
        <taxon>Burkholderiaceae</taxon>
        <taxon>Ralstonia</taxon>
    </lineage>
</organism>
<proteinExistence type="predicted"/>
<accession>A0AAC9FR52</accession>
<dbReference type="AlphaFoldDB" id="A0AAC9FR52"/>
<dbReference type="KEGG" id="rin:ACS15_1449"/>
<protein>
    <submittedName>
        <fullName evidence="1">Phage integrase family domain protein</fullName>
    </submittedName>
</protein>
<dbReference type="Proteomes" id="UP000077927">
    <property type="component" value="Chromosome 1"/>
</dbReference>